<accession>A0AAV4VKB9</accession>
<dbReference type="Proteomes" id="UP001054945">
    <property type="component" value="Unassembled WGS sequence"/>
</dbReference>
<reference evidence="1 2" key="1">
    <citation type="submission" date="2021-06" db="EMBL/GenBank/DDBJ databases">
        <title>Caerostris extrusa draft genome.</title>
        <authorList>
            <person name="Kono N."/>
            <person name="Arakawa K."/>
        </authorList>
    </citation>
    <scope>NUCLEOTIDE SEQUENCE [LARGE SCALE GENOMIC DNA]</scope>
</reference>
<evidence type="ECO:0000313" key="1">
    <source>
        <dbReference type="EMBL" id="GIY70632.1"/>
    </source>
</evidence>
<evidence type="ECO:0000313" key="2">
    <source>
        <dbReference type="Proteomes" id="UP001054945"/>
    </source>
</evidence>
<protein>
    <submittedName>
        <fullName evidence="1">Uncharacterized protein</fullName>
    </submittedName>
</protein>
<dbReference type="AlphaFoldDB" id="A0AAV4VKB9"/>
<sequence>MLRINYFHHTMQPRDLAENECRPSSVTAAISLTECPARGQVRVSGKIPEREDDNILRISVALDDSDSSNGSLA</sequence>
<organism evidence="1 2">
    <name type="scientific">Caerostris extrusa</name>
    <name type="common">Bark spider</name>
    <name type="synonym">Caerostris bankana</name>
    <dbReference type="NCBI Taxonomy" id="172846"/>
    <lineage>
        <taxon>Eukaryota</taxon>
        <taxon>Metazoa</taxon>
        <taxon>Ecdysozoa</taxon>
        <taxon>Arthropoda</taxon>
        <taxon>Chelicerata</taxon>
        <taxon>Arachnida</taxon>
        <taxon>Araneae</taxon>
        <taxon>Araneomorphae</taxon>
        <taxon>Entelegynae</taxon>
        <taxon>Araneoidea</taxon>
        <taxon>Araneidae</taxon>
        <taxon>Caerostris</taxon>
    </lineage>
</organism>
<comment type="caution">
    <text evidence="1">The sequence shown here is derived from an EMBL/GenBank/DDBJ whole genome shotgun (WGS) entry which is preliminary data.</text>
</comment>
<dbReference type="EMBL" id="BPLR01014698">
    <property type="protein sequence ID" value="GIY70632.1"/>
    <property type="molecule type" value="Genomic_DNA"/>
</dbReference>
<name>A0AAV4VKB9_CAEEX</name>
<gene>
    <name evidence="1" type="ORF">CEXT_204811</name>
</gene>
<keyword evidence="2" id="KW-1185">Reference proteome</keyword>
<proteinExistence type="predicted"/>